<sequence length="108" mass="12302">MRPRQLLPLATTQTFQQRIRPPSMVWSKFKEEETERVRSARGSEAWPAHATTDATAILTVTPSAAVLWPDARYPDLKALLTHRCGHKISVLPRRILELQVKVQPQLLP</sequence>
<gene>
    <name evidence="1" type="ORF">BGZ99_010504</name>
</gene>
<accession>A0A9P6R443</accession>
<dbReference type="AlphaFoldDB" id="A0A9P6R443"/>
<feature type="non-terminal residue" evidence="1">
    <location>
        <position position="1"/>
    </location>
</feature>
<evidence type="ECO:0000313" key="1">
    <source>
        <dbReference type="EMBL" id="KAG0310886.1"/>
    </source>
</evidence>
<reference evidence="1" key="1">
    <citation type="journal article" date="2020" name="Fungal Divers.">
        <title>Resolving the Mortierellaceae phylogeny through synthesis of multi-gene phylogenetics and phylogenomics.</title>
        <authorList>
            <person name="Vandepol N."/>
            <person name="Liber J."/>
            <person name="Desiro A."/>
            <person name="Na H."/>
            <person name="Kennedy M."/>
            <person name="Barry K."/>
            <person name="Grigoriev I.V."/>
            <person name="Miller A.N."/>
            <person name="O'Donnell K."/>
            <person name="Stajich J.E."/>
            <person name="Bonito G."/>
        </authorList>
    </citation>
    <scope>NUCLEOTIDE SEQUENCE</scope>
    <source>
        <strain evidence="1">REB-010B</strain>
    </source>
</reference>
<dbReference type="Proteomes" id="UP000738325">
    <property type="component" value="Unassembled WGS sequence"/>
</dbReference>
<evidence type="ECO:0000313" key="2">
    <source>
        <dbReference type="Proteomes" id="UP000738325"/>
    </source>
</evidence>
<name>A0A9P6R443_9FUNG</name>
<proteinExistence type="predicted"/>
<keyword evidence="2" id="KW-1185">Reference proteome</keyword>
<organism evidence="1 2">
    <name type="scientific">Dissophora globulifera</name>
    <dbReference type="NCBI Taxonomy" id="979702"/>
    <lineage>
        <taxon>Eukaryota</taxon>
        <taxon>Fungi</taxon>
        <taxon>Fungi incertae sedis</taxon>
        <taxon>Mucoromycota</taxon>
        <taxon>Mortierellomycotina</taxon>
        <taxon>Mortierellomycetes</taxon>
        <taxon>Mortierellales</taxon>
        <taxon>Mortierellaceae</taxon>
        <taxon>Dissophora</taxon>
    </lineage>
</organism>
<protein>
    <submittedName>
        <fullName evidence="1">Uncharacterized protein</fullName>
    </submittedName>
</protein>
<comment type="caution">
    <text evidence="1">The sequence shown here is derived from an EMBL/GenBank/DDBJ whole genome shotgun (WGS) entry which is preliminary data.</text>
</comment>
<dbReference type="EMBL" id="JAAAIP010000994">
    <property type="protein sequence ID" value="KAG0310886.1"/>
    <property type="molecule type" value="Genomic_DNA"/>
</dbReference>